<dbReference type="Proteomes" id="UP000054217">
    <property type="component" value="Unassembled WGS sequence"/>
</dbReference>
<dbReference type="PANTHER" id="PTHR36482:SF5">
    <property type="entry name" value="23 KDA JASMONATE-INDUCED PROTEIN-LIKE"/>
    <property type="match status" value="1"/>
</dbReference>
<accession>A0A0C3NGS6</accession>
<gene>
    <name evidence="1" type="ORF">M404DRAFT_29650</name>
</gene>
<dbReference type="InParanoid" id="A0A0C3NGS6"/>
<dbReference type="InterPro" id="IPR049065">
    <property type="entry name" value="Nakanori"/>
</dbReference>
<dbReference type="Gene3D" id="2.60.270.50">
    <property type="match status" value="1"/>
</dbReference>
<dbReference type="PANTHER" id="PTHR36482">
    <property type="entry name" value="OSJNBA0024J22.15 PROTEIN"/>
    <property type="match status" value="1"/>
</dbReference>
<dbReference type="EMBL" id="KN831997">
    <property type="protein sequence ID" value="KIO00255.1"/>
    <property type="molecule type" value="Genomic_DNA"/>
</dbReference>
<reference evidence="1 2" key="1">
    <citation type="submission" date="2014-04" db="EMBL/GenBank/DDBJ databases">
        <authorList>
            <consortium name="DOE Joint Genome Institute"/>
            <person name="Kuo A."/>
            <person name="Kohler A."/>
            <person name="Costa M.D."/>
            <person name="Nagy L.G."/>
            <person name="Floudas D."/>
            <person name="Copeland A."/>
            <person name="Barry K.W."/>
            <person name="Cichocki N."/>
            <person name="Veneault-Fourrey C."/>
            <person name="LaButti K."/>
            <person name="Lindquist E.A."/>
            <person name="Lipzen A."/>
            <person name="Lundell T."/>
            <person name="Morin E."/>
            <person name="Murat C."/>
            <person name="Sun H."/>
            <person name="Tunlid A."/>
            <person name="Henrissat B."/>
            <person name="Grigoriev I.V."/>
            <person name="Hibbett D.S."/>
            <person name="Martin F."/>
            <person name="Nordberg H.P."/>
            <person name="Cantor M.N."/>
            <person name="Hua S.X."/>
        </authorList>
    </citation>
    <scope>NUCLEOTIDE SEQUENCE [LARGE SCALE GENOMIC DNA]</scope>
    <source>
        <strain evidence="1 2">Marx 270</strain>
    </source>
</reference>
<proteinExistence type="predicted"/>
<protein>
    <submittedName>
        <fullName evidence="1">Uncharacterized protein</fullName>
    </submittedName>
</protein>
<name>A0A0C3NGS6_PISTI</name>
<organism evidence="1 2">
    <name type="scientific">Pisolithus tinctorius Marx 270</name>
    <dbReference type="NCBI Taxonomy" id="870435"/>
    <lineage>
        <taxon>Eukaryota</taxon>
        <taxon>Fungi</taxon>
        <taxon>Dikarya</taxon>
        <taxon>Basidiomycota</taxon>
        <taxon>Agaricomycotina</taxon>
        <taxon>Agaricomycetes</taxon>
        <taxon>Agaricomycetidae</taxon>
        <taxon>Boletales</taxon>
        <taxon>Sclerodermatineae</taxon>
        <taxon>Pisolithaceae</taxon>
        <taxon>Pisolithus</taxon>
    </lineage>
</organism>
<reference evidence="2" key="2">
    <citation type="submission" date="2015-01" db="EMBL/GenBank/DDBJ databases">
        <title>Evolutionary Origins and Diversification of the Mycorrhizal Mutualists.</title>
        <authorList>
            <consortium name="DOE Joint Genome Institute"/>
            <consortium name="Mycorrhizal Genomics Consortium"/>
            <person name="Kohler A."/>
            <person name="Kuo A."/>
            <person name="Nagy L.G."/>
            <person name="Floudas D."/>
            <person name="Copeland A."/>
            <person name="Barry K.W."/>
            <person name="Cichocki N."/>
            <person name="Veneault-Fourrey C."/>
            <person name="LaButti K."/>
            <person name="Lindquist E.A."/>
            <person name="Lipzen A."/>
            <person name="Lundell T."/>
            <person name="Morin E."/>
            <person name="Murat C."/>
            <person name="Riley R."/>
            <person name="Ohm R."/>
            <person name="Sun H."/>
            <person name="Tunlid A."/>
            <person name="Henrissat B."/>
            <person name="Grigoriev I.V."/>
            <person name="Hibbett D.S."/>
            <person name="Martin F."/>
        </authorList>
    </citation>
    <scope>NUCLEOTIDE SEQUENCE [LARGE SCALE GENOMIC DNA]</scope>
    <source>
        <strain evidence="2">Marx 270</strain>
    </source>
</reference>
<dbReference type="HOGENOM" id="CLU_086884_0_0_1"/>
<dbReference type="InterPro" id="IPR053085">
    <property type="entry name" value="Jasmonate-induced_protein"/>
</dbReference>
<dbReference type="STRING" id="870435.A0A0C3NGS6"/>
<dbReference type="OrthoDB" id="2617878at2759"/>
<sequence>MNFGVPIDNDFLRTLPEYKGKPDSQLTAQDRSKVAMQQRDVYVNEAVQRLDLLKSDYGNGVSTLCRFYNASGDPIKVKFDHSWRGSFYKDSPSSVVENGQWTTFLHVHPTAQAVGSAGAVIYRTTQNSDIFIGWQNPWNTAYDPTCWAESREKGHWWAVGSKSYMLDLLDDKAKNRHQDSQYGYRASSFFLPF</sequence>
<evidence type="ECO:0000313" key="2">
    <source>
        <dbReference type="Proteomes" id="UP000054217"/>
    </source>
</evidence>
<evidence type="ECO:0000313" key="1">
    <source>
        <dbReference type="EMBL" id="KIO00255.1"/>
    </source>
</evidence>
<dbReference type="Pfam" id="PF21230">
    <property type="entry name" value="Nakanori"/>
    <property type="match status" value="1"/>
</dbReference>
<dbReference type="AlphaFoldDB" id="A0A0C3NGS6"/>
<keyword evidence="2" id="KW-1185">Reference proteome</keyword>